<evidence type="ECO:0000256" key="1">
    <source>
        <dbReference type="ARBA" id="ARBA00004761"/>
    </source>
</evidence>
<reference evidence="9 10" key="1">
    <citation type="submission" date="2019-02" db="EMBL/GenBank/DDBJ databases">
        <title>Deep-cultivation of Planctomycetes and their phenomic and genomic characterization uncovers novel biology.</title>
        <authorList>
            <person name="Wiegand S."/>
            <person name="Jogler M."/>
            <person name="Boedeker C."/>
            <person name="Pinto D."/>
            <person name="Vollmers J."/>
            <person name="Rivas-Marin E."/>
            <person name="Kohn T."/>
            <person name="Peeters S.H."/>
            <person name="Heuer A."/>
            <person name="Rast P."/>
            <person name="Oberbeckmann S."/>
            <person name="Bunk B."/>
            <person name="Jeske O."/>
            <person name="Meyerdierks A."/>
            <person name="Storesund J.E."/>
            <person name="Kallscheuer N."/>
            <person name="Luecker S."/>
            <person name="Lage O.M."/>
            <person name="Pohl T."/>
            <person name="Merkel B.J."/>
            <person name="Hornburger P."/>
            <person name="Mueller R.-W."/>
            <person name="Bruemmer F."/>
            <person name="Labrenz M."/>
            <person name="Spormann A.M."/>
            <person name="Op den Camp H."/>
            <person name="Overmann J."/>
            <person name="Amann R."/>
            <person name="Jetten M.S.M."/>
            <person name="Mascher T."/>
            <person name="Medema M.H."/>
            <person name="Devos D.P."/>
            <person name="Kaster A.-K."/>
            <person name="Ovreas L."/>
            <person name="Rohde M."/>
            <person name="Galperin M.Y."/>
            <person name="Jogler C."/>
        </authorList>
    </citation>
    <scope>NUCLEOTIDE SEQUENCE [LARGE SCALE GENOMIC DNA]</scope>
    <source>
        <strain evidence="9 10">HG15A2</strain>
    </source>
</reference>
<dbReference type="GO" id="GO:0046316">
    <property type="term" value="F:gluconokinase activity"/>
    <property type="evidence" value="ECO:0007669"/>
    <property type="project" value="UniProtKB-EC"/>
</dbReference>
<keyword evidence="7" id="KW-0067">ATP-binding</keyword>
<evidence type="ECO:0000256" key="5">
    <source>
        <dbReference type="ARBA" id="ARBA00022741"/>
    </source>
</evidence>
<proteinExistence type="inferred from homology"/>
<organism evidence="9 10">
    <name type="scientific">Adhaeretor mobilis</name>
    <dbReference type="NCBI Taxonomy" id="1930276"/>
    <lineage>
        <taxon>Bacteria</taxon>
        <taxon>Pseudomonadati</taxon>
        <taxon>Planctomycetota</taxon>
        <taxon>Planctomycetia</taxon>
        <taxon>Pirellulales</taxon>
        <taxon>Lacipirellulaceae</taxon>
        <taxon>Adhaeretor</taxon>
    </lineage>
</organism>
<dbReference type="InterPro" id="IPR031322">
    <property type="entry name" value="Shikimate/glucono_kinase"/>
</dbReference>
<dbReference type="SUPFAM" id="SSF52540">
    <property type="entry name" value="P-loop containing nucleoside triphosphate hydrolases"/>
    <property type="match status" value="1"/>
</dbReference>
<name>A0A517MQP0_9BACT</name>
<evidence type="ECO:0000256" key="6">
    <source>
        <dbReference type="ARBA" id="ARBA00022777"/>
    </source>
</evidence>
<dbReference type="CDD" id="cd02021">
    <property type="entry name" value="GntK"/>
    <property type="match status" value="1"/>
</dbReference>
<accession>A0A517MQP0</accession>
<evidence type="ECO:0000256" key="4">
    <source>
        <dbReference type="ARBA" id="ARBA00022679"/>
    </source>
</evidence>
<evidence type="ECO:0000256" key="8">
    <source>
        <dbReference type="ARBA" id="ARBA00048090"/>
    </source>
</evidence>
<dbReference type="PANTHER" id="PTHR43442">
    <property type="entry name" value="GLUCONOKINASE-RELATED"/>
    <property type="match status" value="1"/>
</dbReference>
<gene>
    <name evidence="9" type="primary">gntK</name>
    <name evidence="9" type="ORF">HG15A2_04530</name>
</gene>
<dbReference type="GO" id="GO:0005737">
    <property type="term" value="C:cytoplasm"/>
    <property type="evidence" value="ECO:0007669"/>
    <property type="project" value="TreeGrafter"/>
</dbReference>
<comment type="catalytic activity">
    <reaction evidence="8">
        <text>D-gluconate + ATP = 6-phospho-D-gluconate + ADP + H(+)</text>
        <dbReference type="Rhea" id="RHEA:19433"/>
        <dbReference type="ChEBI" id="CHEBI:15378"/>
        <dbReference type="ChEBI" id="CHEBI:18391"/>
        <dbReference type="ChEBI" id="CHEBI:30616"/>
        <dbReference type="ChEBI" id="CHEBI:58759"/>
        <dbReference type="ChEBI" id="CHEBI:456216"/>
        <dbReference type="EC" id="2.7.1.12"/>
    </reaction>
</comment>
<dbReference type="Pfam" id="PF01202">
    <property type="entry name" value="SKI"/>
    <property type="match status" value="1"/>
</dbReference>
<keyword evidence="4 9" id="KW-0808">Transferase</keyword>
<dbReference type="EMBL" id="CP036263">
    <property type="protein sequence ID" value="QDS97193.1"/>
    <property type="molecule type" value="Genomic_DNA"/>
</dbReference>
<sequence length="203" mass="22308">MHDSDSITHMLQSRTHSQWCLFFAGVQGAGKSTVALRTGVEIGCPYVDADDYHSEAAIQLMSAGKGVDELGEQYREQWLQRVIGACRTHHLIGLNVACACSLLTKSLRAEAVLSISDLGAEARVVFLDCSKDELCRRLTARDAKGQHFARLSMLDGQLEALELPIADEESNVVVINADDRDPARVACRAWLASSQLHPFRDLD</sequence>
<dbReference type="GO" id="GO:0005975">
    <property type="term" value="P:carbohydrate metabolic process"/>
    <property type="evidence" value="ECO:0007669"/>
    <property type="project" value="InterPro"/>
</dbReference>
<dbReference type="InterPro" id="IPR006001">
    <property type="entry name" value="Therm_gnt_kin"/>
</dbReference>
<dbReference type="Gene3D" id="3.40.50.300">
    <property type="entry name" value="P-loop containing nucleotide triphosphate hydrolases"/>
    <property type="match status" value="1"/>
</dbReference>
<evidence type="ECO:0000313" key="10">
    <source>
        <dbReference type="Proteomes" id="UP000319852"/>
    </source>
</evidence>
<comment type="pathway">
    <text evidence="1">Carbohydrate acid metabolism.</text>
</comment>
<evidence type="ECO:0000256" key="7">
    <source>
        <dbReference type="ARBA" id="ARBA00022840"/>
    </source>
</evidence>
<keyword evidence="5" id="KW-0547">Nucleotide-binding</keyword>
<protein>
    <recommendedName>
        <fullName evidence="3">gluconokinase</fullName>
        <ecNumber evidence="3">2.7.1.12</ecNumber>
    </recommendedName>
</protein>
<keyword evidence="10" id="KW-1185">Reference proteome</keyword>
<dbReference type="Proteomes" id="UP000319852">
    <property type="component" value="Chromosome"/>
</dbReference>
<evidence type="ECO:0000313" key="9">
    <source>
        <dbReference type="EMBL" id="QDS97193.1"/>
    </source>
</evidence>
<dbReference type="GO" id="GO:0005524">
    <property type="term" value="F:ATP binding"/>
    <property type="evidence" value="ECO:0007669"/>
    <property type="project" value="UniProtKB-KW"/>
</dbReference>
<evidence type="ECO:0000256" key="3">
    <source>
        <dbReference type="ARBA" id="ARBA00012054"/>
    </source>
</evidence>
<dbReference type="PANTHER" id="PTHR43442:SF3">
    <property type="entry name" value="GLUCONOKINASE-RELATED"/>
    <property type="match status" value="1"/>
</dbReference>
<dbReference type="OrthoDB" id="9800332at2"/>
<keyword evidence="6 9" id="KW-0418">Kinase</keyword>
<comment type="similarity">
    <text evidence="2">Belongs to the gluconokinase GntK/GntV family.</text>
</comment>
<dbReference type="InterPro" id="IPR027417">
    <property type="entry name" value="P-loop_NTPase"/>
</dbReference>
<dbReference type="EC" id="2.7.1.12" evidence="3"/>
<dbReference type="KEGG" id="amob:HG15A2_04530"/>
<dbReference type="PRINTS" id="PR01100">
    <property type="entry name" value="SHIKIMTKNASE"/>
</dbReference>
<dbReference type="AlphaFoldDB" id="A0A517MQP0"/>
<evidence type="ECO:0000256" key="2">
    <source>
        <dbReference type="ARBA" id="ARBA00008420"/>
    </source>
</evidence>